<organism evidence="1 2">
    <name type="scientific">Choristoneura fumiferana</name>
    <name type="common">Spruce budworm moth</name>
    <name type="synonym">Archips fumiferana</name>
    <dbReference type="NCBI Taxonomy" id="7141"/>
    <lineage>
        <taxon>Eukaryota</taxon>
        <taxon>Metazoa</taxon>
        <taxon>Ecdysozoa</taxon>
        <taxon>Arthropoda</taxon>
        <taxon>Hexapoda</taxon>
        <taxon>Insecta</taxon>
        <taxon>Pterygota</taxon>
        <taxon>Neoptera</taxon>
        <taxon>Endopterygota</taxon>
        <taxon>Lepidoptera</taxon>
        <taxon>Glossata</taxon>
        <taxon>Ditrysia</taxon>
        <taxon>Tortricoidea</taxon>
        <taxon>Tortricidae</taxon>
        <taxon>Tortricinae</taxon>
        <taxon>Choristoneura</taxon>
    </lineage>
</organism>
<proteinExistence type="predicted"/>
<gene>
    <name evidence="1" type="ORF">MSG28_004962</name>
</gene>
<keyword evidence="2" id="KW-1185">Reference proteome</keyword>
<reference evidence="1 2" key="1">
    <citation type="journal article" date="2022" name="Genome Biol. Evol.">
        <title>The Spruce Budworm Genome: Reconstructing the Evolutionary History of Antifreeze Proteins.</title>
        <authorList>
            <person name="Beliveau C."/>
            <person name="Gagne P."/>
            <person name="Picq S."/>
            <person name="Vernygora O."/>
            <person name="Keeling C.I."/>
            <person name="Pinkney K."/>
            <person name="Doucet D."/>
            <person name="Wen F."/>
            <person name="Johnston J.S."/>
            <person name="Maaroufi H."/>
            <person name="Boyle B."/>
            <person name="Laroche J."/>
            <person name="Dewar K."/>
            <person name="Juretic N."/>
            <person name="Blackburn G."/>
            <person name="Nisole A."/>
            <person name="Brunet B."/>
            <person name="Brandao M."/>
            <person name="Lumley L."/>
            <person name="Duan J."/>
            <person name="Quan G."/>
            <person name="Lucarotti C.J."/>
            <person name="Roe A.D."/>
            <person name="Sperling F.A.H."/>
            <person name="Levesque R.C."/>
            <person name="Cusson M."/>
        </authorList>
    </citation>
    <scope>NUCLEOTIDE SEQUENCE [LARGE SCALE GENOMIC DNA]</scope>
    <source>
        <strain evidence="1">Glfc:IPQL:Cfum</strain>
    </source>
</reference>
<sequence length="219" mass="24872">MALSFLRTKVITRHVKKQFYQNKRNAGYVVLIPEIGEDAEKNTLLAENGLPEFSDITIEKCIAAISKQSLDYENGVSHIEKSTANCKNAFKEVFQPLEMLDGQLELTWGIAKTLYLGNSSLMPTASYRNIHERAHKARSAKFNSVPIFQAAVNEKNKLKKLTDEEQRLLDKYILEGKLNGLDEAGGKREKLHSTIAELQKQRYMFREKVQLATNCLLVP</sequence>
<protein>
    <submittedName>
        <fullName evidence="1">Uncharacterized protein</fullName>
    </submittedName>
</protein>
<accession>A0ACC0JPC3</accession>
<name>A0ACC0JPC3_CHOFU</name>
<comment type="caution">
    <text evidence="1">The sequence shown here is derived from an EMBL/GenBank/DDBJ whole genome shotgun (WGS) entry which is preliminary data.</text>
</comment>
<dbReference type="Proteomes" id="UP001064048">
    <property type="component" value="Chromosome 8"/>
</dbReference>
<dbReference type="EMBL" id="CM046108">
    <property type="protein sequence ID" value="KAI8425974.1"/>
    <property type="molecule type" value="Genomic_DNA"/>
</dbReference>
<evidence type="ECO:0000313" key="1">
    <source>
        <dbReference type="EMBL" id="KAI8425974.1"/>
    </source>
</evidence>
<evidence type="ECO:0000313" key="2">
    <source>
        <dbReference type="Proteomes" id="UP001064048"/>
    </source>
</evidence>